<feature type="compositionally biased region" description="Polar residues" evidence="1">
    <location>
        <begin position="18"/>
        <end position="27"/>
    </location>
</feature>
<dbReference type="Proteomes" id="UP000280296">
    <property type="component" value="Unassembled WGS sequence"/>
</dbReference>
<organism evidence="2 3">
    <name type="scientific">Tautonia sociabilis</name>
    <dbReference type="NCBI Taxonomy" id="2080755"/>
    <lineage>
        <taxon>Bacteria</taxon>
        <taxon>Pseudomonadati</taxon>
        <taxon>Planctomycetota</taxon>
        <taxon>Planctomycetia</taxon>
        <taxon>Isosphaerales</taxon>
        <taxon>Isosphaeraceae</taxon>
        <taxon>Tautonia</taxon>
    </lineage>
</organism>
<dbReference type="RefSeq" id="WP_126725122.1">
    <property type="nucleotide sequence ID" value="NZ_RYZH01000015.1"/>
</dbReference>
<reference evidence="2 3" key="1">
    <citation type="submission" date="2018-12" db="EMBL/GenBank/DDBJ databases">
        <authorList>
            <person name="Toschakov S.V."/>
        </authorList>
    </citation>
    <scope>NUCLEOTIDE SEQUENCE [LARGE SCALE GENOMIC DNA]</scope>
    <source>
        <strain evidence="2 3">GM2012</strain>
    </source>
</reference>
<reference evidence="2 3" key="2">
    <citation type="submission" date="2019-01" db="EMBL/GenBank/DDBJ databases">
        <title>Tautonia sociabilis, a novel thermotolerant planctomycete of Isosphaeraceae family, isolated from a 4000 m deep subterranean habitat.</title>
        <authorList>
            <person name="Kovaleva O.L."/>
            <person name="Elcheninov A.G."/>
            <person name="Van Heerden E."/>
            <person name="Toshchakov S.V."/>
            <person name="Novikov A."/>
            <person name="Bonch-Osmolovskaya E.A."/>
            <person name="Kublanov I.V."/>
        </authorList>
    </citation>
    <scope>NUCLEOTIDE SEQUENCE [LARGE SCALE GENOMIC DNA]</scope>
    <source>
        <strain evidence="2 3">GM2012</strain>
    </source>
</reference>
<gene>
    <name evidence="2" type="ORF">TsocGM_09780</name>
</gene>
<proteinExistence type="predicted"/>
<evidence type="ECO:0000313" key="2">
    <source>
        <dbReference type="EMBL" id="RUL88001.1"/>
    </source>
</evidence>
<sequence length="323" mass="36206">MAKDRSEHDWQERRPRESSVTGGSSTGRHVVPGYDPAAHGFATVQEHEASCRYSPWVEKDQVTWSDAERSVYSCLVSAIEKIGATEKLKVLLGTDLGLRLSYQGPFSIDAPIEPEPQSVLGAMVEELLVQDKDTLHHHVQISDNPLSSYVLRLSVAALPRWQRELTRERKAVDDHLVERIEKERQQKEQQLVELTLPRAIPLEHDSVSEVEEGIERLSKYVAEIHKPVVIALQGLLDRLHEIKNLGSYEANAHAASEIYRLAKACDMDLIYEGTPVAIGCVKRSDYKQGAFRLRTLSGKAETILTSKNFPSLQLSPLDATRQG</sequence>
<protein>
    <submittedName>
        <fullName evidence="2">Uncharacterized protein</fullName>
    </submittedName>
</protein>
<keyword evidence="3" id="KW-1185">Reference proteome</keyword>
<feature type="compositionally biased region" description="Basic and acidic residues" evidence="1">
    <location>
        <begin position="1"/>
        <end position="17"/>
    </location>
</feature>
<dbReference type="EMBL" id="RYZH01000015">
    <property type="protein sequence ID" value="RUL88001.1"/>
    <property type="molecule type" value="Genomic_DNA"/>
</dbReference>
<dbReference type="AlphaFoldDB" id="A0A432MKR7"/>
<name>A0A432MKR7_9BACT</name>
<evidence type="ECO:0000256" key="1">
    <source>
        <dbReference type="SAM" id="MobiDB-lite"/>
    </source>
</evidence>
<feature type="region of interest" description="Disordered" evidence="1">
    <location>
        <begin position="1"/>
        <end position="32"/>
    </location>
</feature>
<accession>A0A432MKR7</accession>
<evidence type="ECO:0000313" key="3">
    <source>
        <dbReference type="Proteomes" id="UP000280296"/>
    </source>
</evidence>
<comment type="caution">
    <text evidence="2">The sequence shown here is derived from an EMBL/GenBank/DDBJ whole genome shotgun (WGS) entry which is preliminary data.</text>
</comment>